<evidence type="ECO:0000313" key="2">
    <source>
        <dbReference type="EMBL" id="MDU0355162.1"/>
    </source>
</evidence>
<accession>A0ABU3SYS3</accession>
<sequence length="102" mass="12060">MYDAGLLNKHQSRPFIAPRAKEELYDLRNDPYELNNLADFGQYQDELIRHRKALDSWIKESNDFIPSVRTLDDFDRRTGAYAPHRLRPRPTKMEQYGKSGAY</sequence>
<dbReference type="SUPFAM" id="SSF53649">
    <property type="entry name" value="Alkaline phosphatase-like"/>
    <property type="match status" value="1"/>
</dbReference>
<reference evidence="2 3" key="1">
    <citation type="submission" date="2023-10" db="EMBL/GenBank/DDBJ databases">
        <title>Glaciecola aquimarina strain GGW-M5 nov., isolated from a coastal seawater.</title>
        <authorList>
            <person name="Bayburt H."/>
            <person name="Kim J.M."/>
            <person name="Choi B.J."/>
            <person name="Jeon C.O."/>
        </authorList>
    </citation>
    <scope>NUCLEOTIDE SEQUENCE [LARGE SCALE GENOMIC DNA]</scope>
    <source>
        <strain evidence="2 3">KCTC 32108</strain>
    </source>
</reference>
<dbReference type="InterPro" id="IPR017850">
    <property type="entry name" value="Alkaline_phosphatase_core_sf"/>
</dbReference>
<dbReference type="RefSeq" id="WP_316026712.1">
    <property type="nucleotide sequence ID" value="NZ_JAWDIO010000002.1"/>
</dbReference>
<dbReference type="EMBL" id="JAWDIO010000002">
    <property type="protein sequence ID" value="MDU0355162.1"/>
    <property type="molecule type" value="Genomic_DNA"/>
</dbReference>
<gene>
    <name evidence="2" type="ORF">RS130_15755</name>
</gene>
<protein>
    <recommendedName>
        <fullName evidence="4">N-sulphoglucosamine sulphohydrolase C-terminal domain-containing protein</fullName>
    </recommendedName>
</protein>
<feature type="region of interest" description="Disordered" evidence="1">
    <location>
        <begin position="81"/>
        <end position="102"/>
    </location>
</feature>
<evidence type="ECO:0008006" key="4">
    <source>
        <dbReference type="Google" id="ProtNLM"/>
    </source>
</evidence>
<evidence type="ECO:0000313" key="3">
    <source>
        <dbReference type="Proteomes" id="UP001247805"/>
    </source>
</evidence>
<dbReference type="Gene3D" id="3.40.720.10">
    <property type="entry name" value="Alkaline Phosphatase, subunit A"/>
    <property type="match status" value="1"/>
</dbReference>
<proteinExistence type="predicted"/>
<comment type="caution">
    <text evidence="2">The sequence shown here is derived from an EMBL/GenBank/DDBJ whole genome shotgun (WGS) entry which is preliminary data.</text>
</comment>
<organism evidence="2 3">
    <name type="scientific">Paraglaciecola aquimarina</name>
    <dbReference type="NCBI Taxonomy" id="1235557"/>
    <lineage>
        <taxon>Bacteria</taxon>
        <taxon>Pseudomonadati</taxon>
        <taxon>Pseudomonadota</taxon>
        <taxon>Gammaproteobacteria</taxon>
        <taxon>Alteromonadales</taxon>
        <taxon>Alteromonadaceae</taxon>
        <taxon>Paraglaciecola</taxon>
    </lineage>
</organism>
<dbReference type="Proteomes" id="UP001247805">
    <property type="component" value="Unassembled WGS sequence"/>
</dbReference>
<evidence type="ECO:0000256" key="1">
    <source>
        <dbReference type="SAM" id="MobiDB-lite"/>
    </source>
</evidence>
<name>A0ABU3SYS3_9ALTE</name>
<keyword evidence="3" id="KW-1185">Reference proteome</keyword>